<evidence type="ECO:0000313" key="2">
    <source>
        <dbReference type="EMBL" id="AXA35969.1"/>
    </source>
</evidence>
<evidence type="ECO:0000313" key="3">
    <source>
        <dbReference type="Proteomes" id="UP000262583"/>
    </source>
</evidence>
<organism evidence="2 3">
    <name type="scientific">Sumerlaea chitinivorans</name>
    <dbReference type="NCBI Taxonomy" id="2250252"/>
    <lineage>
        <taxon>Bacteria</taxon>
        <taxon>Candidatus Sumerlaeota</taxon>
        <taxon>Candidatus Sumerlaeia</taxon>
        <taxon>Candidatus Sumerlaeales</taxon>
        <taxon>Candidatus Sumerlaeaceae</taxon>
        <taxon>Candidatus Sumerlaea</taxon>
    </lineage>
</organism>
<dbReference type="KEGG" id="schv:BRCON_1192"/>
<gene>
    <name evidence="2" type="ORF">BRCON_1192</name>
</gene>
<protein>
    <submittedName>
        <fullName evidence="2">Uncharacterized protein</fullName>
    </submittedName>
</protein>
<dbReference type="Proteomes" id="UP000262583">
    <property type="component" value="Chromosome"/>
</dbReference>
<evidence type="ECO:0000256" key="1">
    <source>
        <dbReference type="SAM" id="MobiDB-lite"/>
    </source>
</evidence>
<feature type="compositionally biased region" description="Basic and acidic residues" evidence="1">
    <location>
        <begin position="18"/>
        <end position="40"/>
    </location>
</feature>
<feature type="region of interest" description="Disordered" evidence="1">
    <location>
        <begin position="18"/>
        <end position="61"/>
    </location>
</feature>
<dbReference type="AlphaFoldDB" id="A0A2Z4Y4Q6"/>
<sequence>MSGVKTQGHLSCWGKHLQERGKSERHGFNQERDVQHRGEGCTRTSGGKANRQQKRKERTGARGALLHSTTFQLKSLVNRPIAHSRIWQKVWPTAGRSERNVIEVIGDRSSWCSLIPEEAAKGACWVQRPIANHPCYDRVRQDIALHDFPPCKAQGIIRSKALVRGSTISSSIFTHVEGQLVTSARRINCKANIRFARVIYGGRVVVQTCRRLDTHKSTRRTGPFPSQLAGFHARFCLLIRVLVDLSVRVGVDTTRRSTKARTPVGDKIGACRSCLKILQNRVSIYTGGQCDDCSYCHECTSHFP</sequence>
<proteinExistence type="predicted"/>
<accession>A0A2Z4Y4Q6</accession>
<dbReference type="EMBL" id="CP030759">
    <property type="protein sequence ID" value="AXA35969.1"/>
    <property type="molecule type" value="Genomic_DNA"/>
</dbReference>
<reference evidence="2 3" key="1">
    <citation type="submission" date="2018-05" db="EMBL/GenBank/DDBJ databases">
        <title>A metagenomic window into the 2 km-deep terrestrial subsurface aquifer revealed taxonomically and functionally diverse microbial community comprising novel uncultured bacterial lineages.</title>
        <authorList>
            <person name="Kadnikov V.V."/>
            <person name="Mardanov A.V."/>
            <person name="Beletsky A.V."/>
            <person name="Banks D."/>
            <person name="Pimenov N.V."/>
            <person name="Frank Y.A."/>
            <person name="Karnachuk O.V."/>
            <person name="Ravin N.V."/>
        </authorList>
    </citation>
    <scope>NUCLEOTIDE SEQUENCE [LARGE SCALE GENOMIC DNA]</scope>
    <source>
        <strain evidence="2">BY</strain>
    </source>
</reference>
<name>A0A2Z4Y4Q6_SUMC1</name>